<evidence type="ECO:0000256" key="8">
    <source>
        <dbReference type="ARBA" id="ARBA00022968"/>
    </source>
</evidence>
<keyword evidence="11 13" id="KW-0472">Membrane</keyword>
<keyword evidence="9 13" id="KW-1133">Transmembrane helix</keyword>
<evidence type="ECO:0000256" key="3">
    <source>
        <dbReference type="ARBA" id="ARBA00004922"/>
    </source>
</evidence>
<dbReference type="Proteomes" id="UP000026962">
    <property type="component" value="Chromosome 2"/>
</dbReference>
<evidence type="ECO:0000256" key="10">
    <source>
        <dbReference type="ARBA" id="ARBA00023034"/>
    </source>
</evidence>
<evidence type="ECO:0000256" key="9">
    <source>
        <dbReference type="ARBA" id="ARBA00022989"/>
    </source>
</evidence>
<protein>
    <recommendedName>
        <fullName evidence="16">Hexosyltransferase</fullName>
    </recommendedName>
</protein>
<name>A0A0E0K618_ORYPU</name>
<evidence type="ECO:0000256" key="7">
    <source>
        <dbReference type="ARBA" id="ARBA00022692"/>
    </source>
</evidence>
<dbReference type="UniPathway" id="UPA00378"/>
<evidence type="ECO:0000313" key="14">
    <source>
        <dbReference type="EnsemblPlants" id="OPUNC02G32360.1"/>
    </source>
</evidence>
<dbReference type="FunFam" id="3.90.550.50:FF:000027">
    <property type="entry name" value="Hexosyltransferase"/>
    <property type="match status" value="1"/>
</dbReference>
<dbReference type="GO" id="GO:0016758">
    <property type="term" value="F:hexosyltransferase activity"/>
    <property type="evidence" value="ECO:0007669"/>
    <property type="project" value="InterPro"/>
</dbReference>
<comment type="similarity">
    <text evidence="4">Belongs to the glycosyltransferase 31 family.</text>
</comment>
<keyword evidence="10" id="KW-0333">Golgi apparatus</keyword>
<dbReference type="Gene3D" id="3.90.550.50">
    <property type="match status" value="4"/>
</dbReference>
<organism evidence="14">
    <name type="scientific">Oryza punctata</name>
    <name type="common">Red rice</name>
    <dbReference type="NCBI Taxonomy" id="4537"/>
    <lineage>
        <taxon>Eukaryota</taxon>
        <taxon>Viridiplantae</taxon>
        <taxon>Streptophyta</taxon>
        <taxon>Embryophyta</taxon>
        <taxon>Tracheophyta</taxon>
        <taxon>Spermatophyta</taxon>
        <taxon>Magnoliopsida</taxon>
        <taxon>Liliopsida</taxon>
        <taxon>Poales</taxon>
        <taxon>Poaceae</taxon>
        <taxon>BOP clade</taxon>
        <taxon>Oryzoideae</taxon>
        <taxon>Oryzeae</taxon>
        <taxon>Oryzinae</taxon>
        <taxon>Oryza</taxon>
    </lineage>
</organism>
<feature type="transmembrane region" description="Helical" evidence="13">
    <location>
        <begin position="323"/>
        <end position="342"/>
    </location>
</feature>
<evidence type="ECO:0000256" key="5">
    <source>
        <dbReference type="ARBA" id="ARBA00022676"/>
    </source>
</evidence>
<dbReference type="HOGENOM" id="CLU_006766_0_0_1"/>
<evidence type="ECO:0000256" key="1">
    <source>
        <dbReference type="ARBA" id="ARBA00001936"/>
    </source>
</evidence>
<dbReference type="FunFam" id="3.90.550.50:FF:000043">
    <property type="entry name" value="Hexosyltransferase"/>
    <property type="match status" value="3"/>
</dbReference>
<keyword evidence="6" id="KW-0808">Transferase</keyword>
<keyword evidence="12" id="KW-0464">Manganese</keyword>
<keyword evidence="5" id="KW-0328">Glycosyltransferase</keyword>
<comment type="subcellular location">
    <subcellularLocation>
        <location evidence="2">Golgi apparatus membrane</location>
        <topology evidence="2">Single-pass type II membrane protein</topology>
    </subcellularLocation>
</comment>
<evidence type="ECO:0000256" key="2">
    <source>
        <dbReference type="ARBA" id="ARBA00004323"/>
    </source>
</evidence>
<sequence length="1269" mass="143764">MAANMAACLVPVVVLALFYLVLFPNDLSQLQSALSPCDSVTPTASKLTEASLLKPAEADDVDFRMFFGILTRPDFYERRALLRMAYALQPPPRRAAIDVRFVMCSLDKEEDAVLVALEIITHGDILVLNCTENMNDGKTYDYFSALPRLFAAGAGDGDGAEPHPHYDYAGKIDDDTYYRLGALADTLRDKPRRDMYHRFLNPCHIDREWQYMSGMGYIVSWDVAEWIAASPELRDQEQGYEDDVFGRWLRKGGKGKNKYGEEPRMYDYLDREMYANVNCFRHELIADTVAVHKLKDRLKWARTLRFFNATDGLKPSKMYHKSFSLLFFLPFLLLAIIYFVIFPNEFRLQSSLTACGDSTPATATNAVAKAAPDIRVLLGVLTRADKYERRALVRLAYALQPAPARAVVHVRFVVCNLTTEEDAALVGLEIAAYGDIIVLNCTENMDNGKTYTYFSTVPRLFAAAPYDYVGKTDDDTYYRLGALADALRDMPRRDVYYGFLTPCHTRPETQYMSGMGYVVSWDVAAWVAATTELQNDLKGPEDKLFGRWLRWGGRGRNVYGAEPRMYDYLDEQMRQGPTCFRHLLQADTVAVHKLKDNLKWARTLKFFNATEGHEHSALYNRLSFSLFLLPFLLLAFVYSLFFPGDFSILPSLAARCSNNMPATSTNTTEPAVDLRVLLGVVTRAEMYERRALLRLAYALQPAPARAVVDVRFFVCSLTREEDAVLVSLEIIAHGDVVVLNCTENMDDGKTYSYFSAVPALFADAPYDYVGKIDDDSYYRLAALADTLRDKPRRDLYHGFLTPCHTDPRSQFMSGMGYIVSWDVAAWVAATEALRSDVKGPEDEVFGRWLRHGGKGRNRYGEETRMYDYLDGGMREGVNCFRHALVADTVVVHKLKDRLKWARTLKFFNATQGLKPSKLYHLLCSKDDCVELLPAMPPAPSGLLKPANGSKHGFPMVSASSKALVLLPLLLLGFIYLFVYPKEFELQALMMSSCGPTTTGAYTAAPRRLAGEPPASRKPDFRLLIGVLTRADNYERRHLLRMVYGLQLAAGDLTAHVDVRFVFCRLYKDDQRVLVPLEILRHGDIIVLDECEENLNGGKTYTFFSAAARLYRDEPYDYVMKADDDIFLRLPRLVESLGAMPREDAYYGATIPCDSMDPFREYMSGMAYALSWDVVEWVASSDVPRNRTVGPEDRMTGQWMRLGGKGKNRFNAKPAMYDYPLPAPVDKCSHEFVPDTIAVHRLKDNPRWAETLKYFNFTKGLEPSKFYKIN</sequence>
<dbReference type="PANTHER" id="PTHR11214:SF351">
    <property type="entry name" value="BETA-1,3-GALACTOSYLTRANSFERASE PVG3"/>
    <property type="match status" value="1"/>
</dbReference>
<dbReference type="InterPro" id="IPR002659">
    <property type="entry name" value="Glyco_trans_31"/>
</dbReference>
<comment type="cofactor">
    <cofactor evidence="1">
        <name>Mn(2+)</name>
        <dbReference type="ChEBI" id="CHEBI:29035"/>
    </cofactor>
</comment>
<dbReference type="OMA" id="CHIDREW"/>
<proteinExistence type="inferred from homology"/>
<comment type="pathway">
    <text evidence="3">Protein modification; protein glycosylation.</text>
</comment>
<evidence type="ECO:0000256" key="12">
    <source>
        <dbReference type="ARBA" id="ARBA00023211"/>
    </source>
</evidence>
<keyword evidence="7 13" id="KW-0812">Transmembrane</keyword>
<feature type="transmembrane region" description="Helical" evidence="13">
    <location>
        <begin position="622"/>
        <end position="641"/>
    </location>
</feature>
<evidence type="ECO:0000256" key="13">
    <source>
        <dbReference type="SAM" id="Phobius"/>
    </source>
</evidence>
<evidence type="ECO:0000256" key="11">
    <source>
        <dbReference type="ARBA" id="ARBA00023136"/>
    </source>
</evidence>
<evidence type="ECO:0000256" key="6">
    <source>
        <dbReference type="ARBA" id="ARBA00022679"/>
    </source>
</evidence>
<dbReference type="PANTHER" id="PTHR11214">
    <property type="entry name" value="BETA-1,3-N-ACETYLGLUCOSAMINYLTRANSFERASE"/>
    <property type="match status" value="1"/>
</dbReference>
<accession>A0A0E0K618</accession>
<dbReference type="Gramene" id="OPUNC02G32360.1">
    <property type="protein sequence ID" value="OPUNC02G32360.1"/>
    <property type="gene ID" value="OPUNC02G32360"/>
</dbReference>
<dbReference type="eggNOG" id="KOG2287">
    <property type="taxonomic scope" value="Eukaryota"/>
</dbReference>
<dbReference type="EnsemblPlants" id="OPUNC02G32360.1">
    <property type="protein sequence ID" value="OPUNC02G32360.1"/>
    <property type="gene ID" value="OPUNC02G32360"/>
</dbReference>
<evidence type="ECO:0000256" key="4">
    <source>
        <dbReference type="ARBA" id="ARBA00008661"/>
    </source>
</evidence>
<evidence type="ECO:0008006" key="16">
    <source>
        <dbReference type="Google" id="ProtNLM"/>
    </source>
</evidence>
<evidence type="ECO:0000313" key="15">
    <source>
        <dbReference type="Proteomes" id="UP000026962"/>
    </source>
</evidence>
<dbReference type="GO" id="GO:0000139">
    <property type="term" value="C:Golgi membrane"/>
    <property type="evidence" value="ECO:0007669"/>
    <property type="project" value="UniProtKB-SubCell"/>
</dbReference>
<reference evidence="14" key="1">
    <citation type="submission" date="2015-04" db="UniProtKB">
        <authorList>
            <consortium name="EnsemblPlants"/>
        </authorList>
    </citation>
    <scope>IDENTIFICATION</scope>
</reference>
<dbReference type="STRING" id="4537.A0A0E0K618"/>
<keyword evidence="8" id="KW-0735">Signal-anchor</keyword>
<keyword evidence="15" id="KW-1185">Reference proteome</keyword>
<dbReference type="AlphaFoldDB" id="A0A0E0K618"/>
<dbReference type="Pfam" id="PF01762">
    <property type="entry name" value="Galactosyl_T"/>
    <property type="match status" value="2"/>
</dbReference>
<reference evidence="14" key="2">
    <citation type="submission" date="2018-05" db="EMBL/GenBank/DDBJ databases">
        <title>OpunRS2 (Oryza punctata Reference Sequence Version 2).</title>
        <authorList>
            <person name="Zhang J."/>
            <person name="Kudrna D."/>
            <person name="Lee S."/>
            <person name="Talag J."/>
            <person name="Welchert J."/>
            <person name="Wing R.A."/>
        </authorList>
    </citation>
    <scope>NUCLEOTIDE SEQUENCE [LARGE SCALE GENOMIC DNA]</scope>
</reference>